<evidence type="ECO:0000313" key="2">
    <source>
        <dbReference type="Proteomes" id="UP000070501"/>
    </source>
</evidence>
<dbReference type="EMBL" id="KQ964260">
    <property type="protein sequence ID" value="KXJ88017.1"/>
    <property type="molecule type" value="Genomic_DNA"/>
</dbReference>
<organism evidence="1 2">
    <name type="scientific">Microdochium bolleyi</name>
    <dbReference type="NCBI Taxonomy" id="196109"/>
    <lineage>
        <taxon>Eukaryota</taxon>
        <taxon>Fungi</taxon>
        <taxon>Dikarya</taxon>
        <taxon>Ascomycota</taxon>
        <taxon>Pezizomycotina</taxon>
        <taxon>Sordariomycetes</taxon>
        <taxon>Xylariomycetidae</taxon>
        <taxon>Xylariales</taxon>
        <taxon>Microdochiaceae</taxon>
        <taxon>Microdochium</taxon>
    </lineage>
</organism>
<evidence type="ECO:0000313" key="1">
    <source>
        <dbReference type="EMBL" id="KXJ88017.1"/>
    </source>
</evidence>
<sequence length="324" mass="36208">MPQPARFLSLPPELRQQIWDIYYTAIKPPHVRYVISAQGGIIAPVTVSRSNLTLTDSTSRDKSTTSPAPTHDIDFRPAHVCKLFHGEAWAAIWRHCRLYIAPRQGGQPSSATYHESLWASLPSYITDNIQHVAWQLNSLDDLAEAPPAPERGWRTFETLREEAARLYQRMSHAERLAQWFAMEARDPTRPATPPEIGAPLAYSAEGLMAAVMFNAGGKEVGWLRGITNLGDPVTADETAVPYSYDGHVAGLQTLAEKVDIKLEVALHLLGGGPWFGVPTPVVSEPVLVVVDAKRRVIESARQLRREENEYRQKRALSTYAEDYY</sequence>
<gene>
    <name evidence="1" type="ORF">Micbo1qcDRAFT_207768</name>
</gene>
<protein>
    <submittedName>
        <fullName evidence="1">Uncharacterized protein</fullName>
    </submittedName>
</protein>
<dbReference type="OrthoDB" id="10588070at2759"/>
<dbReference type="InParanoid" id="A0A136IT14"/>
<reference evidence="2" key="1">
    <citation type="submission" date="2016-02" db="EMBL/GenBank/DDBJ databases">
        <title>Draft genome sequence of Microdochium bolleyi, a fungal endophyte of beachgrass.</title>
        <authorList>
            <consortium name="DOE Joint Genome Institute"/>
            <person name="David A.S."/>
            <person name="May G."/>
            <person name="Haridas S."/>
            <person name="Lim J."/>
            <person name="Wang M."/>
            <person name="Labutti K."/>
            <person name="Lipzen A."/>
            <person name="Barry K."/>
            <person name="Grigoriev I.V."/>
        </authorList>
    </citation>
    <scope>NUCLEOTIDE SEQUENCE [LARGE SCALE GENOMIC DNA]</scope>
    <source>
        <strain evidence="2">J235TASD1</strain>
    </source>
</reference>
<dbReference type="AlphaFoldDB" id="A0A136IT14"/>
<name>A0A136IT14_9PEZI</name>
<proteinExistence type="predicted"/>
<keyword evidence="2" id="KW-1185">Reference proteome</keyword>
<dbReference type="Proteomes" id="UP000070501">
    <property type="component" value="Unassembled WGS sequence"/>
</dbReference>
<accession>A0A136IT14</accession>